<sequence length="29" mass="3558">MVTPAQMFYESLKTEATKKAYRLWLEQFF</sequence>
<evidence type="ECO:0000313" key="2">
    <source>
        <dbReference type="Proteomes" id="UP000028027"/>
    </source>
</evidence>
<organism evidence="1 2">
    <name type="scientific">Marine Group I thaumarchaeote SCGC AAA799-E16</name>
    <dbReference type="NCBI Taxonomy" id="1502292"/>
    <lineage>
        <taxon>Archaea</taxon>
        <taxon>Nitrososphaerota</taxon>
        <taxon>Marine Group I</taxon>
    </lineage>
</organism>
<protein>
    <submittedName>
        <fullName evidence="1">Uncharacterized protein</fullName>
    </submittedName>
</protein>
<dbReference type="EMBL" id="JNVL01000136">
    <property type="protein sequence ID" value="KER05307.1"/>
    <property type="molecule type" value="Genomic_DNA"/>
</dbReference>
<gene>
    <name evidence="1" type="ORF">AAA799E16_02055</name>
</gene>
<name>A0A081S304_9ARCH</name>
<proteinExistence type="predicted"/>
<feature type="non-terminal residue" evidence="1">
    <location>
        <position position="29"/>
    </location>
</feature>
<comment type="caution">
    <text evidence="1">The sequence shown here is derived from an EMBL/GenBank/DDBJ whole genome shotgun (WGS) entry which is preliminary data.</text>
</comment>
<evidence type="ECO:0000313" key="1">
    <source>
        <dbReference type="EMBL" id="KER05307.1"/>
    </source>
</evidence>
<dbReference type="AlphaFoldDB" id="A0A081S304"/>
<keyword evidence="2" id="KW-1185">Reference proteome</keyword>
<accession>A0A081S304</accession>
<reference evidence="1 2" key="1">
    <citation type="submission" date="2014-06" db="EMBL/GenBank/DDBJ databases">
        <authorList>
            <person name="Ngugi D.K."/>
            <person name="Blom J."/>
            <person name="Alam I."/>
            <person name="Rashid M."/>
            <person name="Ba Alawi W."/>
            <person name="Zhang G."/>
            <person name="Hikmawan T."/>
            <person name="Guan Y."/>
            <person name="Antunes A."/>
            <person name="Siam R."/>
            <person name="Eldorry H."/>
            <person name="Bajic V."/>
            <person name="Stingl U."/>
        </authorList>
    </citation>
    <scope>NUCLEOTIDE SEQUENCE [LARGE SCALE GENOMIC DNA]</scope>
    <source>
        <strain evidence="1">SCGC AAA799-E16</strain>
    </source>
</reference>
<dbReference type="Proteomes" id="UP000028027">
    <property type="component" value="Unassembled WGS sequence"/>
</dbReference>